<dbReference type="EMBL" id="JADEWF010000044">
    <property type="protein sequence ID" value="MBE9219792.1"/>
    <property type="molecule type" value="Genomic_DNA"/>
</dbReference>
<reference evidence="1" key="1">
    <citation type="submission" date="2020-10" db="EMBL/GenBank/DDBJ databases">
        <authorList>
            <person name="Castelo-Branco R."/>
            <person name="Eusebio N."/>
            <person name="Adriana R."/>
            <person name="Vieira A."/>
            <person name="Brugerolle De Fraissinette N."/>
            <person name="Rezende De Castro R."/>
            <person name="Schneider M.P."/>
            <person name="Vasconcelos V."/>
            <person name="Leao P.N."/>
        </authorList>
    </citation>
    <scope>NUCLEOTIDE SEQUENCE</scope>
    <source>
        <strain evidence="1">LEGE 04289</strain>
    </source>
</reference>
<protein>
    <submittedName>
        <fullName evidence="1">DUF4347 domain-containing protein</fullName>
    </submittedName>
</protein>
<comment type="caution">
    <text evidence="1">The sequence shown here is derived from an EMBL/GenBank/DDBJ whole genome shotgun (WGS) entry which is preliminary data.</text>
</comment>
<organism evidence="1 2">
    <name type="scientific">Dolichospermum flos-aquae LEGE 04289</name>
    <dbReference type="NCBI Taxonomy" id="1828708"/>
    <lineage>
        <taxon>Bacteria</taxon>
        <taxon>Bacillati</taxon>
        <taxon>Cyanobacteriota</taxon>
        <taxon>Cyanophyceae</taxon>
        <taxon>Nostocales</taxon>
        <taxon>Aphanizomenonaceae</taxon>
        <taxon>Dolichospermum</taxon>
    </lineage>
</organism>
<dbReference type="Proteomes" id="UP000597867">
    <property type="component" value="Unassembled WGS sequence"/>
</dbReference>
<name>A0ACC5Q2J6_DOLFA</name>
<accession>A0ACC5Q2J6</accession>
<gene>
    <name evidence="1" type="ORF">IQ222_13535</name>
</gene>
<evidence type="ECO:0000313" key="1">
    <source>
        <dbReference type="EMBL" id="MBE9219792.1"/>
    </source>
</evidence>
<proteinExistence type="predicted"/>
<evidence type="ECO:0000313" key="2">
    <source>
        <dbReference type="Proteomes" id="UP000597867"/>
    </source>
</evidence>
<keyword evidence="2" id="KW-1185">Reference proteome</keyword>
<sequence length="184" mass="19303">MAKSTKTVVFIDPNVTDWQNLVNGVEPGSLVFILDQTRDGIRQITDKLAALTDIDSVQIISHGGEGSLSLASTQLNSANLNSYSSQLQQWGQSLTTTGDILLYGCDVAGGVIGKAFVQQISQLTGADVAASDDLTGSAALGGDWLLEYATGLIEAPLALQVQAMEAYTAVLPNYIVGGYIGIHN</sequence>